<keyword evidence="3 6" id="KW-0731">Sigma factor</keyword>
<feature type="region of interest" description="Sigma-70 factor domain-4" evidence="6">
    <location>
        <begin position="312"/>
        <end position="365"/>
    </location>
</feature>
<dbReference type="Gene3D" id="1.10.220.120">
    <property type="entry name" value="Sigma-70 factor, region 1.1"/>
    <property type="match status" value="1"/>
</dbReference>
<accession>A0A2T0BJ40</accession>
<evidence type="ECO:0000313" key="10">
    <source>
        <dbReference type="EMBL" id="PRR83906.1"/>
    </source>
</evidence>
<gene>
    <name evidence="6 10" type="primary">sigA</name>
    <name evidence="10" type="ORF">CLVI_05600</name>
</gene>
<dbReference type="InterPro" id="IPR000943">
    <property type="entry name" value="RNA_pol_sigma70"/>
</dbReference>
<dbReference type="InterPro" id="IPR050239">
    <property type="entry name" value="Sigma-70_RNA_pol_init_factors"/>
</dbReference>
<dbReference type="InterPro" id="IPR007624">
    <property type="entry name" value="RNA_pol_sigma70_r3"/>
</dbReference>
<dbReference type="InterPro" id="IPR007630">
    <property type="entry name" value="RNA_pol_sigma70_r4"/>
</dbReference>
<dbReference type="GO" id="GO:0016987">
    <property type="term" value="F:sigma factor activity"/>
    <property type="evidence" value="ECO:0007669"/>
    <property type="project" value="UniProtKB-UniRule"/>
</dbReference>
<dbReference type="InterPro" id="IPR013324">
    <property type="entry name" value="RNA_pol_sigma_r3/r4-like"/>
</dbReference>
<dbReference type="Pfam" id="PF04542">
    <property type="entry name" value="Sigma70_r2"/>
    <property type="match status" value="1"/>
</dbReference>
<evidence type="ECO:0000313" key="11">
    <source>
        <dbReference type="Proteomes" id="UP000239471"/>
    </source>
</evidence>
<dbReference type="GO" id="GO:0005737">
    <property type="term" value="C:cytoplasm"/>
    <property type="evidence" value="ECO:0007669"/>
    <property type="project" value="UniProtKB-SubCell"/>
</dbReference>
<evidence type="ECO:0000256" key="7">
    <source>
        <dbReference type="SAM" id="MobiDB-lite"/>
    </source>
</evidence>
<dbReference type="HAMAP" id="MF_00963">
    <property type="entry name" value="Sigma70_RpoD_SigA"/>
    <property type="match status" value="1"/>
</dbReference>
<dbReference type="CDD" id="cd06171">
    <property type="entry name" value="Sigma70_r4"/>
    <property type="match status" value="1"/>
</dbReference>
<dbReference type="FunFam" id="1.10.601.10:FF:000001">
    <property type="entry name" value="RNA polymerase sigma factor SigA"/>
    <property type="match status" value="1"/>
</dbReference>
<protein>
    <recommendedName>
        <fullName evidence="6">RNA polymerase sigma factor SigA</fullName>
    </recommendedName>
</protein>
<dbReference type="SUPFAM" id="SSF88946">
    <property type="entry name" value="Sigma2 domain of RNA polymerase sigma factors"/>
    <property type="match status" value="1"/>
</dbReference>
<feature type="short sequence motif" description="Interaction with polymerase core subunit RpoC" evidence="6">
    <location>
        <begin position="168"/>
        <end position="171"/>
    </location>
</feature>
<feature type="domain" description="RNA polymerase sigma-70" evidence="8">
    <location>
        <begin position="168"/>
        <end position="181"/>
    </location>
</feature>
<dbReference type="PRINTS" id="PR00046">
    <property type="entry name" value="SIGMA70FCT"/>
</dbReference>
<organism evidence="10 11">
    <name type="scientific">Clostridium vincentii</name>
    <dbReference type="NCBI Taxonomy" id="52704"/>
    <lineage>
        <taxon>Bacteria</taxon>
        <taxon>Bacillati</taxon>
        <taxon>Bacillota</taxon>
        <taxon>Clostridia</taxon>
        <taxon>Eubacteriales</taxon>
        <taxon>Clostridiaceae</taxon>
        <taxon>Clostridium</taxon>
    </lineage>
</organism>
<comment type="subunit">
    <text evidence="6">Interacts transiently with the RNA polymerase catalytic core.</text>
</comment>
<evidence type="ECO:0000259" key="8">
    <source>
        <dbReference type="PROSITE" id="PS00715"/>
    </source>
</evidence>
<proteinExistence type="inferred from homology"/>
<dbReference type="Pfam" id="PF03979">
    <property type="entry name" value="Sigma70_r1_1"/>
    <property type="match status" value="1"/>
</dbReference>
<dbReference type="InterPro" id="IPR007127">
    <property type="entry name" value="RNA_pol_sigma_70_r1_1"/>
</dbReference>
<reference evidence="10 11" key="1">
    <citation type="submission" date="2018-03" db="EMBL/GenBank/DDBJ databases">
        <title>Genome sequence of Clostridium vincentii DSM 10228.</title>
        <authorList>
            <person name="Poehlein A."/>
            <person name="Daniel R."/>
        </authorList>
    </citation>
    <scope>NUCLEOTIDE SEQUENCE [LARGE SCALE GENOMIC DNA]</scope>
    <source>
        <strain evidence="10 11">DSM 10228</strain>
    </source>
</reference>
<feature type="region of interest" description="Sigma-70 factor domain-2" evidence="6">
    <location>
        <begin position="144"/>
        <end position="214"/>
    </location>
</feature>
<dbReference type="EMBL" id="PVXQ01000004">
    <property type="protein sequence ID" value="PRR83906.1"/>
    <property type="molecule type" value="Genomic_DNA"/>
</dbReference>
<dbReference type="NCBIfam" id="TIGR02393">
    <property type="entry name" value="RpoD_Cterm"/>
    <property type="match status" value="1"/>
</dbReference>
<dbReference type="Pfam" id="PF04545">
    <property type="entry name" value="Sigma70_r4"/>
    <property type="match status" value="1"/>
</dbReference>
<evidence type="ECO:0000259" key="9">
    <source>
        <dbReference type="PROSITE" id="PS00716"/>
    </source>
</evidence>
<comment type="function">
    <text evidence="6">Sigma factors are initiation factors that promote the attachment of RNA polymerase to specific initiation sites and are then released. This sigma factor is the primary sigma factor during exponential growth.</text>
</comment>
<dbReference type="Gene3D" id="1.10.10.10">
    <property type="entry name" value="Winged helix-like DNA-binding domain superfamily/Winged helix DNA-binding domain"/>
    <property type="match status" value="2"/>
</dbReference>
<dbReference type="SUPFAM" id="SSF88659">
    <property type="entry name" value="Sigma3 and sigma4 domains of RNA polymerase sigma factors"/>
    <property type="match status" value="2"/>
</dbReference>
<dbReference type="GO" id="GO:0003677">
    <property type="term" value="F:DNA binding"/>
    <property type="evidence" value="ECO:0007669"/>
    <property type="project" value="UniProtKB-UniRule"/>
</dbReference>
<dbReference type="InterPro" id="IPR036388">
    <property type="entry name" value="WH-like_DNA-bd_sf"/>
</dbReference>
<dbReference type="InterPro" id="IPR013325">
    <property type="entry name" value="RNA_pol_sigma_r2"/>
</dbReference>
<dbReference type="Pfam" id="PF04539">
    <property type="entry name" value="Sigma70_r3"/>
    <property type="match status" value="1"/>
</dbReference>
<dbReference type="InterPro" id="IPR028630">
    <property type="entry name" value="Sigma70_RpoD"/>
</dbReference>
<comment type="subcellular location">
    <subcellularLocation>
        <location evidence="6">Cytoplasm</location>
    </subcellularLocation>
</comment>
<dbReference type="InterPro" id="IPR007627">
    <property type="entry name" value="RNA_pol_sigma70_r2"/>
</dbReference>
<keyword evidence="5 6" id="KW-0804">Transcription</keyword>
<dbReference type="PANTHER" id="PTHR30603:SF60">
    <property type="entry name" value="RNA POLYMERASE SIGMA FACTOR RPOD"/>
    <property type="match status" value="1"/>
</dbReference>
<keyword evidence="11" id="KW-1185">Reference proteome</keyword>
<feature type="region of interest" description="Sigma-70 factor domain-3" evidence="6">
    <location>
        <begin position="223"/>
        <end position="299"/>
    </location>
</feature>
<dbReference type="Pfam" id="PF00140">
    <property type="entry name" value="Sigma70_r1_2"/>
    <property type="match status" value="1"/>
</dbReference>
<feature type="compositionally biased region" description="Basic and acidic residues" evidence="7">
    <location>
        <begin position="1"/>
        <end position="14"/>
    </location>
</feature>
<dbReference type="OrthoDB" id="9809557at2"/>
<dbReference type="NCBIfam" id="TIGR02937">
    <property type="entry name" value="sigma70-ECF"/>
    <property type="match status" value="1"/>
</dbReference>
<evidence type="ECO:0000256" key="6">
    <source>
        <dbReference type="HAMAP-Rule" id="MF_00963"/>
    </source>
</evidence>
<evidence type="ECO:0000256" key="1">
    <source>
        <dbReference type="ARBA" id="ARBA00022490"/>
    </source>
</evidence>
<dbReference type="Proteomes" id="UP000239471">
    <property type="component" value="Unassembled WGS sequence"/>
</dbReference>
<dbReference type="PROSITE" id="PS00715">
    <property type="entry name" value="SIGMA70_1"/>
    <property type="match status" value="1"/>
</dbReference>
<dbReference type="GO" id="GO:0006352">
    <property type="term" value="P:DNA-templated transcription initiation"/>
    <property type="evidence" value="ECO:0007669"/>
    <property type="project" value="UniProtKB-UniRule"/>
</dbReference>
<dbReference type="InterPro" id="IPR014284">
    <property type="entry name" value="RNA_pol_sigma-70_dom"/>
</dbReference>
<evidence type="ECO:0000256" key="2">
    <source>
        <dbReference type="ARBA" id="ARBA00023015"/>
    </source>
</evidence>
<dbReference type="InterPro" id="IPR009042">
    <property type="entry name" value="RNA_pol_sigma70_r1_2"/>
</dbReference>
<dbReference type="FunFam" id="1.10.10.10:FF:000002">
    <property type="entry name" value="RNA polymerase sigma factor SigA"/>
    <property type="match status" value="1"/>
</dbReference>
<feature type="domain" description="RNA polymerase sigma-70" evidence="9">
    <location>
        <begin position="337"/>
        <end position="363"/>
    </location>
</feature>
<keyword evidence="4 6" id="KW-0238">DNA-binding</keyword>
<evidence type="ECO:0000256" key="4">
    <source>
        <dbReference type="ARBA" id="ARBA00023125"/>
    </source>
</evidence>
<dbReference type="Gene3D" id="1.10.601.10">
    <property type="entry name" value="RNA Polymerase Primary Sigma Factor"/>
    <property type="match status" value="2"/>
</dbReference>
<feature type="DNA-binding region" description="H-T-H motif" evidence="6">
    <location>
        <begin position="338"/>
        <end position="357"/>
    </location>
</feature>
<dbReference type="NCBIfam" id="NF006666">
    <property type="entry name" value="PRK09210.1"/>
    <property type="match status" value="1"/>
</dbReference>
<dbReference type="InterPro" id="IPR042189">
    <property type="entry name" value="RNA_pol_sigma_70_r1_1_sf"/>
</dbReference>
<comment type="similarity">
    <text evidence="6">Belongs to the sigma-70 factor family. RpoD/SigA subfamily.</text>
</comment>
<evidence type="ECO:0000256" key="5">
    <source>
        <dbReference type="ARBA" id="ARBA00023163"/>
    </source>
</evidence>
<comment type="caution">
    <text evidence="10">The sequence shown here is derived from an EMBL/GenBank/DDBJ whole genome shotgun (WGS) entry which is preliminary data.</text>
</comment>
<dbReference type="PANTHER" id="PTHR30603">
    <property type="entry name" value="RNA POLYMERASE SIGMA FACTOR RPO"/>
    <property type="match status" value="1"/>
</dbReference>
<dbReference type="InterPro" id="IPR012760">
    <property type="entry name" value="RNA_pol_sigma_RpoD_C"/>
</dbReference>
<evidence type="ECO:0000256" key="3">
    <source>
        <dbReference type="ARBA" id="ARBA00023082"/>
    </source>
</evidence>
<dbReference type="AlphaFoldDB" id="A0A2T0BJ40"/>
<keyword evidence="1 6" id="KW-0963">Cytoplasm</keyword>
<dbReference type="FunFam" id="1.10.10.10:FF:000004">
    <property type="entry name" value="RNA polymerase sigma factor SigA"/>
    <property type="match status" value="1"/>
</dbReference>
<name>A0A2T0BJ40_9CLOT</name>
<feature type="region of interest" description="Disordered" evidence="7">
    <location>
        <begin position="1"/>
        <end position="26"/>
    </location>
</feature>
<dbReference type="PROSITE" id="PS00716">
    <property type="entry name" value="SIGMA70_2"/>
    <property type="match status" value="1"/>
</dbReference>
<sequence>MTEGGNKKMAEQTKTKTGKNNGDIKDKSNRMTIVKNLIEKGKKTGTLTYKELIDEAENIDLGPEQIEKIYEVLESMGIEVIGEASEKEEEEEHIDLSVPEGISIDDPVRMYLKEIGKVPLLTSKEEMDLAQRLEAGDLNAKKKLAEANLRLVVSIAKRYVGRGMLFLDLIQEGNLGLIKAVEKFDYRKGFKFSTYATWWIRQAITRAIADQARTIRIPVHMVETINKLIRVQRQLLQELGRDPFPEEISKVMDLPVEKVREIQKIAQEPVSLETPIGEEEDSHLGDFIPDDDALAPAEAAAFTMLKEQLINVLDTLTPREEKVLRLRFGLDDGRARTLEEVGKEFNVTRERIRQIEAKALRKLRHPSRSKKLKDYLD</sequence>
<keyword evidence="2 6" id="KW-0805">Transcription regulation</keyword>